<feature type="domain" description="WCX" evidence="2">
    <location>
        <begin position="258"/>
        <end position="329"/>
    </location>
</feature>
<dbReference type="Proteomes" id="UP001167871">
    <property type="component" value="Unassembled WGS sequence"/>
</dbReference>
<keyword evidence="4" id="KW-1185">Reference proteome</keyword>
<dbReference type="RefSeq" id="WP_301639176.1">
    <property type="nucleotide sequence ID" value="NZ_JAUEII010000006.1"/>
</dbReference>
<dbReference type="Pfam" id="PF13280">
    <property type="entry name" value="WYL"/>
    <property type="match status" value="1"/>
</dbReference>
<accession>A0ABT7X3K1</accession>
<sequence>MPKNKNADYRFQVLDRCFSDFRHKYNIEELLEKVNDRLYDTNGCKSMIMERQLRGDINAIRKMLPDGIYLEAIKYDGKKCYYRYSEPDFSIFKNELSVAEVQNLRATIEMLSKYRGLPSNGWLEEVISNLELRFGVKSNTENLVSFGQNERLKGIEYLSDIIDATISHQPLEIEYISANGNYHQHTLHPYFVKQYNGRWFLFGLDEKEERIKSLAFDRIQSVSNSNLAFRKNEKIDFNSYFDNVVGVTVPSETEAKLEEFQLKFSPRRFKYVKSKPIHKSQKTISEDDCIISLTLYHTLELEQQIFSFGPDVEVLSPAWFREAFAKKIADCMKKYFSMQNFCTEKVELCKTNKTMDV</sequence>
<dbReference type="PANTHER" id="PTHR34580:SF9">
    <property type="entry name" value="SLL5097 PROTEIN"/>
    <property type="match status" value="1"/>
</dbReference>
<dbReference type="InterPro" id="IPR051534">
    <property type="entry name" value="CBASS_pafABC_assoc_protein"/>
</dbReference>
<reference evidence="3" key="1">
    <citation type="submission" date="2023-06" db="EMBL/GenBank/DDBJ databases">
        <authorList>
            <person name="Zeman M."/>
            <person name="Kubasova T."/>
            <person name="Jahodarova E."/>
            <person name="Nykrynova M."/>
            <person name="Rychlik I."/>
        </authorList>
    </citation>
    <scope>NUCLEOTIDE SEQUENCE</scope>
    <source>
        <strain evidence="3">84_SSukc20</strain>
    </source>
</reference>
<name>A0ABT7X3K1_9BACE</name>
<dbReference type="Pfam" id="PF25583">
    <property type="entry name" value="WCX"/>
    <property type="match status" value="1"/>
</dbReference>
<feature type="domain" description="WYL" evidence="1">
    <location>
        <begin position="156"/>
        <end position="222"/>
    </location>
</feature>
<dbReference type="InterPro" id="IPR026881">
    <property type="entry name" value="WYL_dom"/>
</dbReference>
<proteinExistence type="predicted"/>
<evidence type="ECO:0000259" key="2">
    <source>
        <dbReference type="Pfam" id="PF25583"/>
    </source>
</evidence>
<dbReference type="PANTHER" id="PTHR34580">
    <property type="match status" value="1"/>
</dbReference>
<comment type="caution">
    <text evidence="3">The sequence shown here is derived from an EMBL/GenBank/DDBJ whole genome shotgun (WGS) entry which is preliminary data.</text>
</comment>
<dbReference type="PROSITE" id="PS52050">
    <property type="entry name" value="WYL"/>
    <property type="match status" value="1"/>
</dbReference>
<gene>
    <name evidence="3" type="ORF">QVO10_04500</name>
</gene>
<protein>
    <submittedName>
        <fullName evidence="3">WYL domain-containing protein</fullName>
    </submittedName>
</protein>
<organism evidence="3 4">
    <name type="scientific">Bacteroides gallinaceum</name>
    <dbReference type="NCBI Taxonomy" id="1462571"/>
    <lineage>
        <taxon>Bacteria</taxon>
        <taxon>Pseudomonadati</taxon>
        <taxon>Bacteroidota</taxon>
        <taxon>Bacteroidia</taxon>
        <taxon>Bacteroidales</taxon>
        <taxon>Bacteroidaceae</taxon>
        <taxon>Bacteroides</taxon>
    </lineage>
</organism>
<dbReference type="EMBL" id="JAUEII010000006">
    <property type="protein sequence ID" value="MDN0048653.1"/>
    <property type="molecule type" value="Genomic_DNA"/>
</dbReference>
<reference evidence="3" key="2">
    <citation type="submission" date="2024-05" db="EMBL/GenBank/DDBJ databases">
        <title>Identification and characterization of horizontal gene transfer across gut microbiota members of farm animals based on homology search.</title>
        <authorList>
            <person name="Schwarzerova J."/>
            <person name="Nykrynova M."/>
            <person name="Jureckova K."/>
            <person name="Cejkova D."/>
            <person name="Rychlik I."/>
        </authorList>
    </citation>
    <scope>NUCLEOTIDE SEQUENCE</scope>
    <source>
        <strain evidence="3">84_SSukc20</strain>
    </source>
</reference>
<evidence type="ECO:0000313" key="4">
    <source>
        <dbReference type="Proteomes" id="UP001167871"/>
    </source>
</evidence>
<evidence type="ECO:0000259" key="1">
    <source>
        <dbReference type="Pfam" id="PF13280"/>
    </source>
</evidence>
<dbReference type="InterPro" id="IPR057727">
    <property type="entry name" value="WCX_dom"/>
</dbReference>
<evidence type="ECO:0000313" key="3">
    <source>
        <dbReference type="EMBL" id="MDN0048653.1"/>
    </source>
</evidence>